<evidence type="ECO:0000313" key="9">
    <source>
        <dbReference type="EMBL" id="KAL2841913.1"/>
    </source>
</evidence>
<feature type="region of interest" description="Disordered" evidence="7">
    <location>
        <begin position="1"/>
        <end position="36"/>
    </location>
</feature>
<dbReference type="InterPro" id="IPR034922">
    <property type="entry name" value="REX1-like_exo"/>
</dbReference>
<evidence type="ECO:0000256" key="4">
    <source>
        <dbReference type="ARBA" id="ARBA00022801"/>
    </source>
</evidence>
<feature type="region of interest" description="Disordered" evidence="7">
    <location>
        <begin position="189"/>
        <end position="208"/>
    </location>
</feature>
<evidence type="ECO:0000256" key="5">
    <source>
        <dbReference type="ARBA" id="ARBA00022839"/>
    </source>
</evidence>
<feature type="compositionally biased region" description="Basic and acidic residues" evidence="7">
    <location>
        <begin position="61"/>
        <end position="77"/>
    </location>
</feature>
<evidence type="ECO:0000256" key="6">
    <source>
        <dbReference type="ARBA" id="ARBA00023242"/>
    </source>
</evidence>
<accession>A0ABR4JPD7</accession>
<proteinExistence type="inferred from homology"/>
<evidence type="ECO:0000259" key="8">
    <source>
        <dbReference type="SMART" id="SM00479"/>
    </source>
</evidence>
<evidence type="ECO:0000256" key="7">
    <source>
        <dbReference type="SAM" id="MobiDB-lite"/>
    </source>
</evidence>
<feature type="domain" description="Exonuclease" evidence="8">
    <location>
        <begin position="351"/>
        <end position="511"/>
    </location>
</feature>
<dbReference type="Gene3D" id="3.30.420.10">
    <property type="entry name" value="Ribonuclease H-like superfamily/Ribonuclease H"/>
    <property type="match status" value="1"/>
</dbReference>
<comment type="subcellular location">
    <subcellularLocation>
        <location evidence="1">Nucleus</location>
    </subcellularLocation>
</comment>
<dbReference type="Proteomes" id="UP001610446">
    <property type="component" value="Unassembled WGS sequence"/>
</dbReference>
<evidence type="ECO:0000313" key="10">
    <source>
        <dbReference type="Proteomes" id="UP001610446"/>
    </source>
</evidence>
<dbReference type="PANTHER" id="PTHR12801:SF115">
    <property type="entry name" value="FI18136P1-RELATED"/>
    <property type="match status" value="1"/>
</dbReference>
<dbReference type="CDD" id="cd06145">
    <property type="entry name" value="REX1_like"/>
    <property type="match status" value="1"/>
</dbReference>
<dbReference type="SMART" id="SM00479">
    <property type="entry name" value="EXOIII"/>
    <property type="match status" value="1"/>
</dbReference>
<dbReference type="PANTHER" id="PTHR12801">
    <property type="entry name" value="RNA EXONUCLEASE REXO1 / RECO3 FAMILY MEMBER-RELATED"/>
    <property type="match status" value="1"/>
</dbReference>
<keyword evidence="5" id="KW-0269">Exonuclease</keyword>
<evidence type="ECO:0000256" key="1">
    <source>
        <dbReference type="ARBA" id="ARBA00004123"/>
    </source>
</evidence>
<keyword evidence="3" id="KW-0540">Nuclease</keyword>
<feature type="region of interest" description="Disordered" evidence="7">
    <location>
        <begin position="57"/>
        <end position="84"/>
    </location>
</feature>
<dbReference type="InterPro" id="IPR047021">
    <property type="entry name" value="REXO1/3/4-like"/>
</dbReference>
<dbReference type="InterPro" id="IPR013520">
    <property type="entry name" value="Ribonucl_H"/>
</dbReference>
<keyword evidence="10" id="KW-1185">Reference proteome</keyword>
<dbReference type="EMBL" id="JBFXLU010000104">
    <property type="protein sequence ID" value="KAL2841913.1"/>
    <property type="molecule type" value="Genomic_DNA"/>
</dbReference>
<dbReference type="Pfam" id="PF00929">
    <property type="entry name" value="RNase_T"/>
    <property type="match status" value="1"/>
</dbReference>
<keyword evidence="4" id="KW-0378">Hydrolase</keyword>
<dbReference type="InterPro" id="IPR036397">
    <property type="entry name" value="RNaseH_sf"/>
</dbReference>
<comment type="similarity">
    <text evidence="2">Belongs to the REXO1/REXO3 family.</text>
</comment>
<feature type="region of interest" description="Disordered" evidence="7">
    <location>
        <begin position="245"/>
        <end position="275"/>
    </location>
</feature>
<name>A0ABR4JPD7_9EURO</name>
<dbReference type="InterPro" id="IPR012337">
    <property type="entry name" value="RNaseH-like_sf"/>
</dbReference>
<sequence>MPNAKKRKHADSGLSDDPDPVGGNSESPAFGLGQTLSRLQKPVDSADCDSTVASTALPITGDDKFPAGSDHGPDDKRPAKKKRLNGEKIKYPVLTYVDGRLQSSIRIADLQNLLFYCLADGVAPQWISVKNTTRIRKAVFLMVPGLELGMLDGTIPLDGSETKEATGDIPAGHEVDTKAADFARWKDGLPPEDRSHQFNPRPLSRNDIPEPLEPLADMFPHAWPIRAPGDSKYNKVHSPLQAVLMAPLPKNKDKNSSSKGPRPPRVDKNYTSKRTPITTFISPVEELRENEYPLHPALCSSEDDKLKLEENRRRTGQSADDGWVDTHVESLEAGNVPESEIQQGSMTVGRDVLALDCEMCITEGGASELTRISLVRWDGEVVLDELVKPERPVIDYLTRFSGITKEMLDPVTTSLADIQQKLLTLFAPRAILVGHSLNSDLNALKLTHPFIVDTTFLYPHPRGPPLKASLKWLTQKYLGKEIQKGTTGHDSIEDARAVLELVKQKCEKGEQWGTSDASNESIFIRLGRHSPPGKANSGGTGRTGAVVDWGSPERGLGGQAAVAIGCSNDDEVVKGITAAVNGDANRPSIPGEGVDFTWARMRELEVHRGWCNRIPDPKNANESMAIDGETSSLSDAKTLSKLVTQTISRVKEVYDTLPPCTLFVVYSGTGDPREVSKLQAMHRCFRDEYQSKKPWDELTVKWTDAEEQALKRACERAREGCGFICVK</sequence>
<evidence type="ECO:0000256" key="2">
    <source>
        <dbReference type="ARBA" id="ARBA00006357"/>
    </source>
</evidence>
<dbReference type="SUPFAM" id="SSF53098">
    <property type="entry name" value="Ribonuclease H-like"/>
    <property type="match status" value="1"/>
</dbReference>
<protein>
    <recommendedName>
        <fullName evidence="8">Exonuclease domain-containing protein</fullName>
    </recommendedName>
</protein>
<evidence type="ECO:0000256" key="3">
    <source>
        <dbReference type="ARBA" id="ARBA00022722"/>
    </source>
</evidence>
<organism evidence="9 10">
    <name type="scientific">Aspergillus pseudoustus</name>
    <dbReference type="NCBI Taxonomy" id="1810923"/>
    <lineage>
        <taxon>Eukaryota</taxon>
        <taxon>Fungi</taxon>
        <taxon>Dikarya</taxon>
        <taxon>Ascomycota</taxon>
        <taxon>Pezizomycotina</taxon>
        <taxon>Eurotiomycetes</taxon>
        <taxon>Eurotiomycetidae</taxon>
        <taxon>Eurotiales</taxon>
        <taxon>Aspergillaceae</taxon>
        <taxon>Aspergillus</taxon>
        <taxon>Aspergillus subgen. Nidulantes</taxon>
    </lineage>
</organism>
<reference evidence="9 10" key="1">
    <citation type="submission" date="2024-07" db="EMBL/GenBank/DDBJ databases">
        <title>Section-level genome sequencing and comparative genomics of Aspergillus sections Usti and Cavernicolus.</title>
        <authorList>
            <consortium name="Lawrence Berkeley National Laboratory"/>
            <person name="Nybo J.L."/>
            <person name="Vesth T.C."/>
            <person name="Theobald S."/>
            <person name="Frisvad J.C."/>
            <person name="Larsen T.O."/>
            <person name="Kjaerboelling I."/>
            <person name="Rothschild-Mancinelli K."/>
            <person name="Lyhne E.K."/>
            <person name="Kogle M.E."/>
            <person name="Barry K."/>
            <person name="Clum A."/>
            <person name="Na H."/>
            <person name="Ledsgaard L."/>
            <person name="Lin J."/>
            <person name="Lipzen A."/>
            <person name="Kuo A."/>
            <person name="Riley R."/>
            <person name="Mondo S."/>
            <person name="Labutti K."/>
            <person name="Haridas S."/>
            <person name="Pangalinan J."/>
            <person name="Salamov A.A."/>
            <person name="Simmons B.A."/>
            <person name="Magnuson J.K."/>
            <person name="Chen J."/>
            <person name="Drula E."/>
            <person name="Henrissat B."/>
            <person name="Wiebenga A."/>
            <person name="Lubbers R.J."/>
            <person name="Gomes A.C."/>
            <person name="Makela M.R."/>
            <person name="Stajich J."/>
            <person name="Grigoriev I.V."/>
            <person name="Mortensen U.H."/>
            <person name="De Vries R.P."/>
            <person name="Baker S.E."/>
            <person name="Andersen M.R."/>
        </authorList>
    </citation>
    <scope>NUCLEOTIDE SEQUENCE [LARGE SCALE GENOMIC DNA]</scope>
    <source>
        <strain evidence="9 10">CBS 123904</strain>
    </source>
</reference>
<keyword evidence="6" id="KW-0539">Nucleus</keyword>
<comment type="caution">
    <text evidence="9">The sequence shown here is derived from an EMBL/GenBank/DDBJ whole genome shotgun (WGS) entry which is preliminary data.</text>
</comment>
<gene>
    <name evidence="9" type="ORF">BJY01DRAFT_6721</name>
</gene>